<dbReference type="Gene3D" id="3.40.630.30">
    <property type="match status" value="1"/>
</dbReference>
<accession>A0ABW8JZ21</accession>
<dbReference type="PANTHER" id="PTHR31435:SF9">
    <property type="entry name" value="PROTEIN NATD1"/>
    <property type="match status" value="1"/>
</dbReference>
<protein>
    <submittedName>
        <fullName evidence="2">N-acetyltransferase</fullName>
    </submittedName>
</protein>
<gene>
    <name evidence="2" type="ORF">ISP17_16260</name>
</gene>
<dbReference type="Proteomes" id="UP001620460">
    <property type="component" value="Unassembled WGS sequence"/>
</dbReference>
<comment type="caution">
    <text evidence="2">The sequence shown here is derived from an EMBL/GenBank/DDBJ whole genome shotgun (WGS) entry which is preliminary data.</text>
</comment>
<dbReference type="InterPro" id="IPR016181">
    <property type="entry name" value="Acyl_CoA_acyltransferase"/>
</dbReference>
<dbReference type="SUPFAM" id="SSF55729">
    <property type="entry name" value="Acyl-CoA N-acyltransferases (Nat)"/>
    <property type="match status" value="1"/>
</dbReference>
<dbReference type="InterPro" id="IPR031165">
    <property type="entry name" value="GNAT_YJDJ"/>
</dbReference>
<name>A0ABW8JZ21_9GAMM</name>
<sequence length="96" mass="10231">MTAPFDIQHDERAHRFQTVVDGQRCVLVYSLGGPGGMVMTIDHTGVPAAVGGRGIASALVEAAFALARQRGWKVEPACSYSAVWAQRHPDVADLLA</sequence>
<evidence type="ECO:0000259" key="1">
    <source>
        <dbReference type="PROSITE" id="PS51729"/>
    </source>
</evidence>
<dbReference type="InterPro" id="IPR045057">
    <property type="entry name" value="Gcn5-rel_NAT"/>
</dbReference>
<proteinExistence type="predicted"/>
<evidence type="ECO:0000313" key="2">
    <source>
        <dbReference type="EMBL" id="MFK2905515.1"/>
    </source>
</evidence>
<dbReference type="PROSITE" id="PS51729">
    <property type="entry name" value="GNAT_YJDJ"/>
    <property type="match status" value="1"/>
</dbReference>
<feature type="domain" description="N-acetyltransferase" evidence="1">
    <location>
        <begin position="8"/>
        <end position="96"/>
    </location>
</feature>
<dbReference type="PANTHER" id="PTHR31435">
    <property type="entry name" value="PROTEIN NATD1"/>
    <property type="match status" value="1"/>
</dbReference>
<reference evidence="2 3" key="1">
    <citation type="submission" date="2020-10" db="EMBL/GenBank/DDBJ databases">
        <title>Phylogeny of dyella-like bacteria.</title>
        <authorList>
            <person name="Fu J."/>
        </authorList>
    </citation>
    <scope>NUCLEOTIDE SEQUENCE [LARGE SCALE GENOMIC DNA]</scope>
    <source>
        <strain evidence="2 3">Gsoil3046</strain>
    </source>
</reference>
<evidence type="ECO:0000313" key="3">
    <source>
        <dbReference type="Proteomes" id="UP001620460"/>
    </source>
</evidence>
<keyword evidence="3" id="KW-1185">Reference proteome</keyword>
<dbReference type="EMBL" id="JADIKM010000005">
    <property type="protein sequence ID" value="MFK2905515.1"/>
    <property type="molecule type" value="Genomic_DNA"/>
</dbReference>
<dbReference type="RefSeq" id="WP_404634997.1">
    <property type="nucleotide sequence ID" value="NZ_JADIKM010000005.1"/>
</dbReference>
<organism evidence="2 3">
    <name type="scientific">Dyella ginsengisoli</name>
    <dbReference type="NCBI Taxonomy" id="363848"/>
    <lineage>
        <taxon>Bacteria</taxon>
        <taxon>Pseudomonadati</taxon>
        <taxon>Pseudomonadota</taxon>
        <taxon>Gammaproteobacteria</taxon>
        <taxon>Lysobacterales</taxon>
        <taxon>Rhodanobacteraceae</taxon>
        <taxon>Dyella</taxon>
    </lineage>
</organism>
<dbReference type="Pfam" id="PF14542">
    <property type="entry name" value="Acetyltransf_CG"/>
    <property type="match status" value="1"/>
</dbReference>